<dbReference type="GO" id="GO:0016757">
    <property type="term" value="F:glycosyltransferase activity"/>
    <property type="evidence" value="ECO:0007669"/>
    <property type="project" value="UniProtKB-KW"/>
</dbReference>
<feature type="transmembrane region" description="Helical" evidence="9">
    <location>
        <begin position="202"/>
        <end position="219"/>
    </location>
</feature>
<keyword evidence="5 9" id="KW-0812">Transmembrane</keyword>
<dbReference type="InterPro" id="IPR056785">
    <property type="entry name" value="YkcA/B-like_C"/>
</dbReference>
<keyword evidence="7 9" id="KW-0472">Membrane</keyword>
<feature type="transmembrane region" description="Helical" evidence="9">
    <location>
        <begin position="442"/>
        <end position="460"/>
    </location>
</feature>
<dbReference type="InterPro" id="IPR050297">
    <property type="entry name" value="LipidA_mod_glycosyltrf_83"/>
</dbReference>
<feature type="transmembrane region" description="Helical" evidence="9">
    <location>
        <begin position="472"/>
        <end position="491"/>
    </location>
</feature>
<keyword evidence="3 12" id="KW-0328">Glycosyltransferase</keyword>
<evidence type="ECO:0000313" key="12">
    <source>
        <dbReference type="EMBL" id="MFI9103844.1"/>
    </source>
</evidence>
<dbReference type="PANTHER" id="PTHR33908">
    <property type="entry name" value="MANNOSYLTRANSFERASE YKCB-RELATED"/>
    <property type="match status" value="1"/>
</dbReference>
<feature type="domain" description="Glycosyltransferase RgtA/B/C/D-like" evidence="10">
    <location>
        <begin position="127"/>
        <end position="281"/>
    </location>
</feature>
<dbReference type="EMBL" id="JBITYG010000008">
    <property type="protein sequence ID" value="MFI9103844.1"/>
    <property type="molecule type" value="Genomic_DNA"/>
</dbReference>
<protein>
    <submittedName>
        <fullName evidence="12">ArnT family glycosyltransferase</fullName>
        <ecNumber evidence="12">2.4.-.-</ecNumber>
    </submittedName>
</protein>
<dbReference type="InterPro" id="IPR038731">
    <property type="entry name" value="RgtA/B/C-like"/>
</dbReference>
<dbReference type="EC" id="2.4.-.-" evidence="12"/>
<keyword evidence="2" id="KW-1003">Cell membrane</keyword>
<evidence type="ECO:0000256" key="1">
    <source>
        <dbReference type="ARBA" id="ARBA00004651"/>
    </source>
</evidence>
<feature type="compositionally biased region" description="Pro residues" evidence="8">
    <location>
        <begin position="13"/>
        <end position="22"/>
    </location>
</feature>
<evidence type="ECO:0000256" key="9">
    <source>
        <dbReference type="SAM" id="Phobius"/>
    </source>
</evidence>
<proteinExistence type="predicted"/>
<gene>
    <name evidence="12" type="ORF">ACIGXA_25315</name>
</gene>
<comment type="caution">
    <text evidence="12">The sequence shown here is derived from an EMBL/GenBank/DDBJ whole genome shotgun (WGS) entry which is preliminary data.</text>
</comment>
<evidence type="ECO:0000256" key="6">
    <source>
        <dbReference type="ARBA" id="ARBA00022989"/>
    </source>
</evidence>
<evidence type="ECO:0000256" key="2">
    <source>
        <dbReference type="ARBA" id="ARBA00022475"/>
    </source>
</evidence>
<feature type="transmembrane region" description="Helical" evidence="9">
    <location>
        <begin position="69"/>
        <end position="87"/>
    </location>
</feature>
<feature type="transmembrane region" description="Helical" evidence="9">
    <location>
        <begin position="226"/>
        <end position="242"/>
    </location>
</feature>
<evidence type="ECO:0000256" key="7">
    <source>
        <dbReference type="ARBA" id="ARBA00023136"/>
    </source>
</evidence>
<reference evidence="12 13" key="1">
    <citation type="submission" date="2024-10" db="EMBL/GenBank/DDBJ databases">
        <title>The Natural Products Discovery Center: Release of the First 8490 Sequenced Strains for Exploring Actinobacteria Biosynthetic Diversity.</title>
        <authorList>
            <person name="Kalkreuter E."/>
            <person name="Kautsar S.A."/>
            <person name="Yang D."/>
            <person name="Bader C.D."/>
            <person name="Teijaro C.N."/>
            <person name="Fluegel L."/>
            <person name="Davis C.M."/>
            <person name="Simpson J.R."/>
            <person name="Lauterbach L."/>
            <person name="Steele A.D."/>
            <person name="Gui C."/>
            <person name="Meng S."/>
            <person name="Li G."/>
            <person name="Viehrig K."/>
            <person name="Ye F."/>
            <person name="Su P."/>
            <person name="Kiefer A.F."/>
            <person name="Nichols A."/>
            <person name="Cepeda A.J."/>
            <person name="Yan W."/>
            <person name="Fan B."/>
            <person name="Jiang Y."/>
            <person name="Adhikari A."/>
            <person name="Zheng C.-J."/>
            <person name="Schuster L."/>
            <person name="Cowan T.M."/>
            <person name="Smanski M.J."/>
            <person name="Chevrette M.G."/>
            <person name="De Carvalho L.P.S."/>
            <person name="Shen B."/>
        </authorList>
    </citation>
    <scope>NUCLEOTIDE SEQUENCE [LARGE SCALE GENOMIC DNA]</scope>
    <source>
        <strain evidence="12 13">NPDC053399</strain>
    </source>
</reference>
<organism evidence="12 13">
    <name type="scientific">Streptomyces fildesensis</name>
    <dbReference type="NCBI Taxonomy" id="375757"/>
    <lineage>
        <taxon>Bacteria</taxon>
        <taxon>Bacillati</taxon>
        <taxon>Actinomycetota</taxon>
        <taxon>Actinomycetes</taxon>
        <taxon>Kitasatosporales</taxon>
        <taxon>Streptomycetaceae</taxon>
        <taxon>Streptomyces</taxon>
    </lineage>
</organism>
<feature type="compositionally biased region" description="Low complexity" evidence="8">
    <location>
        <begin position="584"/>
        <end position="594"/>
    </location>
</feature>
<keyword evidence="4 12" id="KW-0808">Transferase</keyword>
<feature type="transmembrane region" description="Helical" evidence="9">
    <location>
        <begin position="360"/>
        <end position="377"/>
    </location>
</feature>
<evidence type="ECO:0000256" key="4">
    <source>
        <dbReference type="ARBA" id="ARBA00022679"/>
    </source>
</evidence>
<dbReference type="Pfam" id="PF24878">
    <property type="entry name" value="YkcB_C"/>
    <property type="match status" value="1"/>
</dbReference>
<dbReference type="PANTHER" id="PTHR33908:SF3">
    <property type="entry name" value="UNDECAPRENYL PHOSPHATE-ALPHA-4-AMINO-4-DEOXY-L-ARABINOSE ARABINOSYL TRANSFERASE"/>
    <property type="match status" value="1"/>
</dbReference>
<dbReference type="RefSeq" id="WP_399653471.1">
    <property type="nucleotide sequence ID" value="NZ_JBITYG010000008.1"/>
</dbReference>
<evidence type="ECO:0000256" key="3">
    <source>
        <dbReference type="ARBA" id="ARBA00022676"/>
    </source>
</evidence>
<evidence type="ECO:0000313" key="13">
    <source>
        <dbReference type="Proteomes" id="UP001614394"/>
    </source>
</evidence>
<feature type="region of interest" description="Disordered" evidence="8">
    <location>
        <begin position="541"/>
        <end position="625"/>
    </location>
</feature>
<evidence type="ECO:0000256" key="8">
    <source>
        <dbReference type="SAM" id="MobiDB-lite"/>
    </source>
</evidence>
<feature type="transmembrane region" description="Helical" evidence="9">
    <location>
        <begin position="415"/>
        <end position="435"/>
    </location>
</feature>
<evidence type="ECO:0000256" key="5">
    <source>
        <dbReference type="ARBA" id="ARBA00022692"/>
    </source>
</evidence>
<feature type="transmembrane region" description="Helical" evidence="9">
    <location>
        <begin position="148"/>
        <end position="169"/>
    </location>
</feature>
<dbReference type="Pfam" id="PF13231">
    <property type="entry name" value="PMT_2"/>
    <property type="match status" value="1"/>
</dbReference>
<feature type="compositionally biased region" description="Gly residues" evidence="8">
    <location>
        <begin position="595"/>
        <end position="625"/>
    </location>
</feature>
<evidence type="ECO:0000259" key="11">
    <source>
        <dbReference type="Pfam" id="PF24878"/>
    </source>
</evidence>
<name>A0ABW8CBP7_9ACTN</name>
<evidence type="ECO:0000259" key="10">
    <source>
        <dbReference type="Pfam" id="PF13231"/>
    </source>
</evidence>
<feature type="transmembrane region" description="Helical" evidence="9">
    <location>
        <begin position="176"/>
        <end position="196"/>
    </location>
</feature>
<feature type="transmembrane region" description="Helical" evidence="9">
    <location>
        <begin position="498"/>
        <end position="517"/>
    </location>
</feature>
<keyword evidence="6 9" id="KW-1133">Transmembrane helix</keyword>
<comment type="subcellular location">
    <subcellularLocation>
        <location evidence="1">Cell membrane</location>
        <topology evidence="1">Multi-pass membrane protein</topology>
    </subcellularLocation>
</comment>
<feature type="transmembrane region" description="Helical" evidence="9">
    <location>
        <begin position="389"/>
        <end position="409"/>
    </location>
</feature>
<dbReference type="Proteomes" id="UP001614394">
    <property type="component" value="Unassembled WGS sequence"/>
</dbReference>
<feature type="compositionally biased region" description="Gly residues" evidence="8">
    <location>
        <begin position="541"/>
        <end position="583"/>
    </location>
</feature>
<feature type="transmembrane region" description="Helical" evidence="9">
    <location>
        <begin position="271"/>
        <end position="292"/>
    </location>
</feature>
<keyword evidence="13" id="KW-1185">Reference proteome</keyword>
<accession>A0ABW8CBP7</accession>
<feature type="domain" description="Putative mannosyltransferase YkcA/B-like C-terminal" evidence="11">
    <location>
        <begin position="643"/>
        <end position="731"/>
    </location>
</feature>
<sequence length="752" mass="76301">MTAPYSTPAGLPAGPPPQPADLPGPVTRTPVPEHAPPPGGHRATAPAAPAGPRGFAARVWRGRAEDARWVRPAFLALLAVTAALYLWDLSASGYANSFYSAAVQAGSESWKALFFGSSDAANSITVDKPPASLWPMEFAVRIFGLNSWSILVPEALMGVATVGVLYAAVRRRFGPAAGLIAGAVLAVTPVAALMFRFNNPDAMLALLMTAAVYCVLRALEGARTKWLVWAGVAFGLAFLTKTLQAFLILPPLAVVYAVVAPTAFRRRIGQLALAGLALVVSGGWWVAIVELWPASSRPYIGGSQDNSFLSLTFGYNGFGRITGNETGSVGGGGAGGGQGGGQWGATGITRLFDGDMGGQIAWLLPAAFVLLAAGLWLTRRAPRTDARRAAFLVWGGSLLMTFGVFSFMSGIFHQYYNIALAPYIAALVGMGATLLWEKRTHLAAAATLAATSAGTGYWAYVLLGRATDWHPWLRWTVLVGGLLAAAGLLLAVRLGRRFAAAVAGLGIAAALAAPFAYTLNTVDTGHSGSIVTAGPAVQGGMGGLGGMRGGGPGGMPGRAGQNGQGLPGGGQQPPTVPGGGQNGQPGQQGQQGQQGQPGQGAQGFPRGGTAGGGTGDGGTAGGRGGGGMGGLLGGATVSSAMKTLLEQNASDYTWVAAAIGSQNSASYQLATGDPVMAIGGFNGSDPSPTLAQFQQYVAEGKIHYFISSSGGMGGGMGGQGTSSAITTWVTSAFTAKTVGSTTVYDLTSPAKS</sequence>
<feature type="compositionally biased region" description="Low complexity" evidence="8">
    <location>
        <begin position="40"/>
        <end position="50"/>
    </location>
</feature>
<feature type="region of interest" description="Disordered" evidence="8">
    <location>
        <begin position="1"/>
        <end position="50"/>
    </location>
</feature>
<feature type="transmembrane region" description="Helical" evidence="9">
    <location>
        <begin position="248"/>
        <end position="264"/>
    </location>
</feature>